<dbReference type="OrthoDB" id="6123450at2759"/>
<evidence type="ECO:0000256" key="6">
    <source>
        <dbReference type="ARBA" id="ARBA00023180"/>
    </source>
</evidence>
<dbReference type="EC" id="3.2.1.3" evidence="3"/>
<evidence type="ECO:0000256" key="4">
    <source>
        <dbReference type="ARBA" id="ARBA00022729"/>
    </source>
</evidence>
<evidence type="ECO:0000256" key="11">
    <source>
        <dbReference type="ARBA" id="ARBA00033473"/>
    </source>
</evidence>
<evidence type="ECO:0000313" key="15">
    <source>
        <dbReference type="Proteomes" id="UP000811619"/>
    </source>
</evidence>
<keyword evidence="7" id="KW-0119">Carbohydrate metabolism</keyword>
<evidence type="ECO:0000256" key="2">
    <source>
        <dbReference type="ARBA" id="ARBA00006188"/>
    </source>
</evidence>
<dbReference type="PANTHER" id="PTHR31616">
    <property type="entry name" value="TREHALASE"/>
    <property type="match status" value="1"/>
</dbReference>
<proteinExistence type="inferred from homology"/>
<feature type="region of interest" description="Disordered" evidence="12">
    <location>
        <begin position="1"/>
        <end position="30"/>
    </location>
</feature>
<dbReference type="InterPro" id="IPR012341">
    <property type="entry name" value="6hp_glycosidase-like_sf"/>
</dbReference>
<dbReference type="Pfam" id="PF00723">
    <property type="entry name" value="Glyco_hydro_15"/>
    <property type="match status" value="1"/>
</dbReference>
<keyword evidence="6" id="KW-0325">Glycoprotein</keyword>
<evidence type="ECO:0000256" key="7">
    <source>
        <dbReference type="ARBA" id="ARBA00023277"/>
    </source>
</evidence>
<name>A0A8K0JD68_9HYPO</name>
<evidence type="ECO:0000259" key="13">
    <source>
        <dbReference type="Pfam" id="PF00723"/>
    </source>
</evidence>
<feature type="non-terminal residue" evidence="14">
    <location>
        <position position="184"/>
    </location>
</feature>
<dbReference type="InterPro" id="IPR008928">
    <property type="entry name" value="6-hairpin_glycosidase_sf"/>
</dbReference>
<dbReference type="GO" id="GO:0004339">
    <property type="term" value="F:glucan 1,4-alpha-glucosidase activity"/>
    <property type="evidence" value="ECO:0007669"/>
    <property type="project" value="UniProtKB-EC"/>
</dbReference>
<gene>
    <name evidence="14" type="ORF">E4U42_003240</name>
</gene>
<comment type="similarity">
    <text evidence="2">Belongs to the glycosyl hydrolase 15 family.</text>
</comment>
<keyword evidence="8" id="KW-0326">Glycosidase</keyword>
<evidence type="ECO:0000256" key="9">
    <source>
        <dbReference type="ARBA" id="ARBA00023326"/>
    </source>
</evidence>
<feature type="compositionally biased region" description="Gly residues" evidence="12">
    <location>
        <begin position="173"/>
        <end position="184"/>
    </location>
</feature>
<evidence type="ECO:0000256" key="12">
    <source>
        <dbReference type="SAM" id="MobiDB-lite"/>
    </source>
</evidence>
<dbReference type="InterPro" id="IPR000165">
    <property type="entry name" value="Glucoamylase"/>
</dbReference>
<comment type="catalytic activity">
    <reaction evidence="1">
        <text>Hydrolysis of terminal (1-&gt;4)-linked alpha-D-glucose residues successively from non-reducing ends of the chains with release of beta-D-glucose.</text>
        <dbReference type="EC" id="3.2.1.3"/>
    </reaction>
</comment>
<sequence>MALHLDVKAASMPRLSRQGHPPPRACPAMPPQRRSPLFVLRSNMMRYLTATLAAVSGLWLDAAGEMAPAGLVRDDGLGDFIAAQSDISLRGVLANIGPRGSKVAGAAAGVVVASPSKKDPDYFYTWTRDAALTLKVLIEDFAATGNDSLRPVIQQYVSAQAKLQDVSNPSGGPSSGGLGEPKFH</sequence>
<dbReference type="Proteomes" id="UP000811619">
    <property type="component" value="Unassembled WGS sequence"/>
</dbReference>
<evidence type="ECO:0000313" key="14">
    <source>
        <dbReference type="EMBL" id="KAG5926528.1"/>
    </source>
</evidence>
<evidence type="ECO:0000256" key="3">
    <source>
        <dbReference type="ARBA" id="ARBA00012593"/>
    </source>
</evidence>
<evidence type="ECO:0000256" key="1">
    <source>
        <dbReference type="ARBA" id="ARBA00001863"/>
    </source>
</evidence>
<reference evidence="14" key="1">
    <citation type="journal article" date="2020" name="bioRxiv">
        <title>Whole genome comparisons of ergot fungi reveals the divergence and evolution of species within the genus Claviceps are the result of varying mechanisms driving genome evolution and host range expansion.</title>
        <authorList>
            <person name="Wyka S.A."/>
            <person name="Mondo S.J."/>
            <person name="Liu M."/>
            <person name="Dettman J."/>
            <person name="Nalam V."/>
            <person name="Broders K.D."/>
        </authorList>
    </citation>
    <scope>NUCLEOTIDE SEQUENCE</scope>
    <source>
        <strain evidence="14">CCC 489</strain>
    </source>
</reference>
<dbReference type="EMBL" id="SRPY01000260">
    <property type="protein sequence ID" value="KAG5926528.1"/>
    <property type="molecule type" value="Genomic_DNA"/>
</dbReference>
<protein>
    <recommendedName>
        <fullName evidence="3">glucan 1,4-alpha-glucosidase</fullName>
        <ecNumber evidence="3">3.2.1.3</ecNumber>
    </recommendedName>
    <alternativeName>
        <fullName evidence="11">1,4-alpha-D-glucan glucohydrolase</fullName>
    </alternativeName>
    <alternativeName>
        <fullName evidence="10">Glucan 1,4-alpha-glucosidase</fullName>
    </alternativeName>
</protein>
<dbReference type="SUPFAM" id="SSF48208">
    <property type="entry name" value="Six-hairpin glycosidases"/>
    <property type="match status" value="1"/>
</dbReference>
<evidence type="ECO:0000256" key="8">
    <source>
        <dbReference type="ARBA" id="ARBA00023295"/>
    </source>
</evidence>
<keyword evidence="4" id="KW-0732">Signal</keyword>
<accession>A0A8K0JD68</accession>
<organism evidence="14 15">
    <name type="scientific">Claviceps africana</name>
    <dbReference type="NCBI Taxonomy" id="83212"/>
    <lineage>
        <taxon>Eukaryota</taxon>
        <taxon>Fungi</taxon>
        <taxon>Dikarya</taxon>
        <taxon>Ascomycota</taxon>
        <taxon>Pezizomycotina</taxon>
        <taxon>Sordariomycetes</taxon>
        <taxon>Hypocreomycetidae</taxon>
        <taxon>Hypocreales</taxon>
        <taxon>Clavicipitaceae</taxon>
        <taxon>Claviceps</taxon>
    </lineage>
</organism>
<feature type="domain" description="GH15-like" evidence="13">
    <location>
        <begin position="87"/>
        <end position="183"/>
    </location>
</feature>
<keyword evidence="9" id="KW-0624">Polysaccharide degradation</keyword>
<dbReference type="Gene3D" id="1.50.10.10">
    <property type="match status" value="1"/>
</dbReference>
<dbReference type="PRINTS" id="PR00736">
    <property type="entry name" value="GLHYDRLASE15"/>
</dbReference>
<evidence type="ECO:0000256" key="5">
    <source>
        <dbReference type="ARBA" id="ARBA00022801"/>
    </source>
</evidence>
<dbReference type="InterPro" id="IPR011613">
    <property type="entry name" value="GH15-like"/>
</dbReference>
<feature type="compositionally biased region" description="Pro residues" evidence="12">
    <location>
        <begin position="20"/>
        <end position="30"/>
    </location>
</feature>
<keyword evidence="15" id="KW-1185">Reference proteome</keyword>
<dbReference type="GO" id="GO:0000272">
    <property type="term" value="P:polysaccharide catabolic process"/>
    <property type="evidence" value="ECO:0007669"/>
    <property type="project" value="UniProtKB-KW"/>
</dbReference>
<dbReference type="AlphaFoldDB" id="A0A8K0JD68"/>
<feature type="region of interest" description="Disordered" evidence="12">
    <location>
        <begin position="164"/>
        <end position="184"/>
    </location>
</feature>
<comment type="caution">
    <text evidence="14">The sequence shown here is derived from an EMBL/GenBank/DDBJ whole genome shotgun (WGS) entry which is preliminary data.</text>
</comment>
<dbReference type="PANTHER" id="PTHR31616:SF12">
    <property type="entry name" value="GLUCOAMYLASE"/>
    <property type="match status" value="1"/>
</dbReference>
<evidence type="ECO:0000256" key="10">
    <source>
        <dbReference type="ARBA" id="ARBA00033442"/>
    </source>
</evidence>
<dbReference type="GO" id="GO:0000324">
    <property type="term" value="C:fungal-type vacuole"/>
    <property type="evidence" value="ECO:0007669"/>
    <property type="project" value="TreeGrafter"/>
</dbReference>
<keyword evidence="5" id="KW-0378">Hydrolase</keyword>